<evidence type="ECO:0000313" key="2">
    <source>
        <dbReference type="Proteomes" id="UP001218188"/>
    </source>
</evidence>
<dbReference type="EMBL" id="JARJCM010000021">
    <property type="protein sequence ID" value="KAJ7040621.1"/>
    <property type="molecule type" value="Genomic_DNA"/>
</dbReference>
<accession>A0AAD6T6B7</accession>
<dbReference type="Proteomes" id="UP001218188">
    <property type="component" value="Unassembled WGS sequence"/>
</dbReference>
<comment type="caution">
    <text evidence="1">The sequence shown here is derived from an EMBL/GenBank/DDBJ whole genome shotgun (WGS) entry which is preliminary data.</text>
</comment>
<protein>
    <submittedName>
        <fullName evidence="1">Uncharacterized protein</fullName>
    </submittedName>
</protein>
<sequence length="75" mass="8587">MAVNQWHNIRSLVLQGLSDNGPHLADLKNFCRTFRAAYGAHIVMGGSKHTLVWRIVDKLTEYEESENVEAWQVAY</sequence>
<dbReference type="AlphaFoldDB" id="A0AAD6T6B7"/>
<reference evidence="1" key="1">
    <citation type="submission" date="2023-03" db="EMBL/GenBank/DDBJ databases">
        <title>Massive genome expansion in bonnet fungi (Mycena s.s.) driven by repeated elements and novel gene families across ecological guilds.</title>
        <authorList>
            <consortium name="Lawrence Berkeley National Laboratory"/>
            <person name="Harder C.B."/>
            <person name="Miyauchi S."/>
            <person name="Viragh M."/>
            <person name="Kuo A."/>
            <person name="Thoen E."/>
            <person name="Andreopoulos B."/>
            <person name="Lu D."/>
            <person name="Skrede I."/>
            <person name="Drula E."/>
            <person name="Henrissat B."/>
            <person name="Morin E."/>
            <person name="Kohler A."/>
            <person name="Barry K."/>
            <person name="LaButti K."/>
            <person name="Morin E."/>
            <person name="Salamov A."/>
            <person name="Lipzen A."/>
            <person name="Mereny Z."/>
            <person name="Hegedus B."/>
            <person name="Baldrian P."/>
            <person name="Stursova M."/>
            <person name="Weitz H."/>
            <person name="Taylor A."/>
            <person name="Grigoriev I.V."/>
            <person name="Nagy L.G."/>
            <person name="Martin F."/>
            <person name="Kauserud H."/>
        </authorList>
    </citation>
    <scope>NUCLEOTIDE SEQUENCE</scope>
    <source>
        <strain evidence="1">CBHHK200</strain>
    </source>
</reference>
<gene>
    <name evidence="1" type="ORF">C8F04DRAFT_1253942</name>
</gene>
<organism evidence="1 2">
    <name type="scientific">Mycena alexandri</name>
    <dbReference type="NCBI Taxonomy" id="1745969"/>
    <lineage>
        <taxon>Eukaryota</taxon>
        <taxon>Fungi</taxon>
        <taxon>Dikarya</taxon>
        <taxon>Basidiomycota</taxon>
        <taxon>Agaricomycotina</taxon>
        <taxon>Agaricomycetes</taxon>
        <taxon>Agaricomycetidae</taxon>
        <taxon>Agaricales</taxon>
        <taxon>Marasmiineae</taxon>
        <taxon>Mycenaceae</taxon>
        <taxon>Mycena</taxon>
    </lineage>
</organism>
<name>A0AAD6T6B7_9AGAR</name>
<evidence type="ECO:0000313" key="1">
    <source>
        <dbReference type="EMBL" id="KAJ7040621.1"/>
    </source>
</evidence>
<keyword evidence="2" id="KW-1185">Reference proteome</keyword>
<proteinExistence type="predicted"/>